<proteinExistence type="predicted"/>
<dbReference type="OrthoDB" id="9813582at2"/>
<reference evidence="2 3" key="1">
    <citation type="submission" date="2019-03" db="EMBL/GenBank/DDBJ databases">
        <title>Genomic Encyclopedia of Type Strains, Phase III (KMG-III): the genomes of soil and plant-associated and newly described type strains.</title>
        <authorList>
            <person name="Whitman W."/>
        </authorList>
    </citation>
    <scope>NUCLEOTIDE SEQUENCE [LARGE SCALE GENOMIC DNA]</scope>
    <source>
        <strain evidence="2 3">CECT 8976</strain>
    </source>
</reference>
<feature type="signal peptide" evidence="1">
    <location>
        <begin position="1"/>
        <end position="19"/>
    </location>
</feature>
<keyword evidence="1" id="KW-0732">Signal</keyword>
<name>A0A4R7BCL9_9NEIS</name>
<dbReference type="RefSeq" id="WP_133678031.1">
    <property type="nucleotide sequence ID" value="NZ_SNZP01000001.1"/>
</dbReference>
<evidence type="ECO:0000313" key="3">
    <source>
        <dbReference type="Proteomes" id="UP000295611"/>
    </source>
</evidence>
<dbReference type="Pfam" id="PF13036">
    <property type="entry name" value="LpoB"/>
    <property type="match status" value="1"/>
</dbReference>
<protein>
    <submittedName>
        <fullName evidence="2">Peptidoglycan-synthase activator LpoB</fullName>
    </submittedName>
</protein>
<dbReference type="InterPro" id="IPR014094">
    <property type="entry name" value="LpoB"/>
</dbReference>
<dbReference type="Proteomes" id="UP000295611">
    <property type="component" value="Unassembled WGS sequence"/>
</dbReference>
<feature type="chain" id="PRO_5020787835" evidence="1">
    <location>
        <begin position="20"/>
        <end position="271"/>
    </location>
</feature>
<evidence type="ECO:0000313" key="2">
    <source>
        <dbReference type="EMBL" id="TDR82701.1"/>
    </source>
</evidence>
<gene>
    <name evidence="2" type="ORF">DFP86_10190</name>
</gene>
<organism evidence="2 3">
    <name type="scientific">Paludibacterium purpuratum</name>
    <dbReference type="NCBI Taxonomy" id="1144873"/>
    <lineage>
        <taxon>Bacteria</taxon>
        <taxon>Pseudomonadati</taxon>
        <taxon>Pseudomonadota</taxon>
        <taxon>Betaproteobacteria</taxon>
        <taxon>Neisseriales</taxon>
        <taxon>Chromobacteriaceae</taxon>
        <taxon>Paludibacterium</taxon>
    </lineage>
</organism>
<dbReference type="EMBL" id="SNZP01000001">
    <property type="protein sequence ID" value="TDR82701.1"/>
    <property type="molecule type" value="Genomic_DNA"/>
</dbReference>
<comment type="caution">
    <text evidence="2">The sequence shown here is derived from an EMBL/GenBank/DDBJ whole genome shotgun (WGS) entry which is preliminary data.</text>
</comment>
<dbReference type="Gene3D" id="3.40.50.10610">
    <property type="entry name" value="ABC-type transport auxiliary lipoprotein component"/>
    <property type="match status" value="1"/>
</dbReference>
<sequence length="271" mass="29195">MKRFLQLAMFWVFGLGAFANPTVTVLPVLESNSNLPIAAISDAYAQTLVNSRRFTTVAPGQQTAMLNALKQQPAGLLGANPKTLANLGKQAGAQMVAVARVNGSESPLHPDEIVPDSNNKKAAYITILTLEMRLIDVQTGMVTKTLFANVRNYSDDKDKCLDDSLSDLQDKLKSEIQTVYPLEGNIVKNSADKKYIINLGAADGLEDDSTMLIYEDGQPIPDPSTGKLLLGEQTMLGDGVITQLSADSAVLRVKHLKGTIVEGQTKVKPKP</sequence>
<evidence type="ECO:0000256" key="1">
    <source>
        <dbReference type="SAM" id="SignalP"/>
    </source>
</evidence>
<dbReference type="AlphaFoldDB" id="A0A4R7BCL9"/>
<keyword evidence="3" id="KW-1185">Reference proteome</keyword>
<accession>A0A4R7BCL9</accession>